<proteinExistence type="predicted"/>
<dbReference type="AlphaFoldDB" id="C5C090"/>
<sequence>MRSQARSVRTLGIVAVALTLGSAVVGCAQRPGTAATVDDWRITESYLADTVREIAPLSAEPPTAQGTLSSLISAPSYLEVAEDNGAGVSTQEAETFLASIAEQVGIDPDTEFADGVVLIAQVQVAQGKLQQSGALDAAEQITERVTEADVALNPRYGEWTDGQIQPTVFPWLITPEADSETDAPEPS</sequence>
<gene>
    <name evidence="2" type="ordered locus">Bcav_1015</name>
</gene>
<name>C5C090_BEUC1</name>
<evidence type="ECO:0000313" key="3">
    <source>
        <dbReference type="Proteomes" id="UP000007962"/>
    </source>
</evidence>
<organism evidence="2 3">
    <name type="scientific">Beutenbergia cavernae (strain ATCC BAA-8 / DSM 12333 / CCUG 43141 / JCM 11478 / NBRC 16432 / NCIMB 13614 / HKI 0122)</name>
    <dbReference type="NCBI Taxonomy" id="471853"/>
    <lineage>
        <taxon>Bacteria</taxon>
        <taxon>Bacillati</taxon>
        <taxon>Actinomycetota</taxon>
        <taxon>Actinomycetes</taxon>
        <taxon>Micrococcales</taxon>
        <taxon>Beutenbergiaceae</taxon>
        <taxon>Beutenbergia</taxon>
    </lineage>
</organism>
<accession>C5C090</accession>
<dbReference type="PROSITE" id="PS51257">
    <property type="entry name" value="PROKAR_LIPOPROTEIN"/>
    <property type="match status" value="1"/>
</dbReference>
<feature type="chain" id="PRO_5002949111" description="Lipoprotein" evidence="1">
    <location>
        <begin position="29"/>
        <end position="187"/>
    </location>
</feature>
<dbReference type="EMBL" id="CP001618">
    <property type="protein sequence ID" value="ACQ79276.1"/>
    <property type="molecule type" value="Genomic_DNA"/>
</dbReference>
<evidence type="ECO:0000313" key="2">
    <source>
        <dbReference type="EMBL" id="ACQ79276.1"/>
    </source>
</evidence>
<evidence type="ECO:0008006" key="4">
    <source>
        <dbReference type="Google" id="ProtNLM"/>
    </source>
</evidence>
<dbReference type="RefSeq" id="WP_015881516.1">
    <property type="nucleotide sequence ID" value="NC_012669.1"/>
</dbReference>
<dbReference type="OrthoDB" id="4870416at2"/>
<reference evidence="2 3" key="1">
    <citation type="journal article" date="2009" name="Stand. Genomic Sci.">
        <title>Complete genome sequence of Beutenbergia cavernae type strain (HKI 0122).</title>
        <authorList>
            <person name="Land M."/>
            <person name="Pukall R."/>
            <person name="Abt B."/>
            <person name="Goker M."/>
            <person name="Rohde M."/>
            <person name="Glavina Del Rio T."/>
            <person name="Tice H."/>
            <person name="Copeland A."/>
            <person name="Cheng J.F."/>
            <person name="Lucas S."/>
            <person name="Chen F."/>
            <person name="Nolan M."/>
            <person name="Bruce D."/>
            <person name="Goodwin L."/>
            <person name="Pitluck S."/>
            <person name="Ivanova N."/>
            <person name="Mavromatis K."/>
            <person name="Ovchinnikova G."/>
            <person name="Pati A."/>
            <person name="Chen A."/>
            <person name="Palaniappan K."/>
            <person name="Hauser L."/>
            <person name="Chang Y.J."/>
            <person name="Jefferies C.C."/>
            <person name="Saunders E."/>
            <person name="Brettin T."/>
            <person name="Detter J.C."/>
            <person name="Han C."/>
            <person name="Chain P."/>
            <person name="Bristow J."/>
            <person name="Eisen J.A."/>
            <person name="Markowitz V."/>
            <person name="Hugenholtz P."/>
            <person name="Kyrpides N.C."/>
            <person name="Klenk H.P."/>
            <person name="Lapidus A."/>
        </authorList>
    </citation>
    <scope>NUCLEOTIDE SEQUENCE [LARGE SCALE GENOMIC DNA]</scope>
    <source>
        <strain evidence="3">ATCC BAA-8 / DSM 12333 / NBRC 16432</strain>
    </source>
</reference>
<feature type="signal peptide" evidence="1">
    <location>
        <begin position="1"/>
        <end position="28"/>
    </location>
</feature>
<keyword evidence="1" id="KW-0732">Signal</keyword>
<dbReference type="STRING" id="471853.Bcav_1015"/>
<keyword evidence="3" id="KW-1185">Reference proteome</keyword>
<protein>
    <recommendedName>
        <fullName evidence="4">Lipoprotein</fullName>
    </recommendedName>
</protein>
<dbReference type="Proteomes" id="UP000007962">
    <property type="component" value="Chromosome"/>
</dbReference>
<dbReference type="HOGENOM" id="CLU_121329_0_0_11"/>
<evidence type="ECO:0000256" key="1">
    <source>
        <dbReference type="SAM" id="SignalP"/>
    </source>
</evidence>
<dbReference type="KEGG" id="bcv:Bcav_1015"/>